<reference evidence="1" key="1">
    <citation type="journal article" date="1992" name="J. Gen. Virol.">
        <title>Nucleotide sequence analysis of a unique near-terminal region of the tumorigenic poxvirus, Shope fibroma virus.</title>
        <authorList>
            <person name="Massung R.F."/>
            <person name="McFadden G."/>
            <person name="Moyer R.W."/>
        </authorList>
    </citation>
    <scope>NUCLEOTIDE SEQUENCE</scope>
</reference>
<accession>Q7LZW8</accession>
<name>Q7LZW8_9POXV</name>
<proteinExistence type="predicted"/>
<dbReference type="Gene3D" id="1.10.437.20">
    <property type="entry name" value="dsDNA poxvirus"/>
    <property type="match status" value="1"/>
</dbReference>
<evidence type="ECO:0000313" key="1">
    <source>
        <dbReference type="PIR" id="JQ1742"/>
    </source>
</evidence>
<dbReference type="InterPro" id="IPR043018">
    <property type="entry name" value="Poxvirus_sf"/>
</dbReference>
<protein>
    <submittedName>
        <fullName evidence="1">Hypothetical 12.6K protein</fullName>
    </submittedName>
</protein>
<sequence length="107" mass="12633">MYDEDTVKRYIRWRGGDLDIPYEDVFETYMEFDILAKKKFGECDYDFIKPMKLTLTDGPRLGKLLTNEHMTPEEAIGLCGYSPRSHTFPLRHQLDVLFTELFSVMKL</sequence>
<organism evidence="1">
    <name type="scientific">Rabbit fibroma virus</name>
    <dbReference type="NCBI Taxonomy" id="10271"/>
    <lineage>
        <taxon>Viruses</taxon>
        <taxon>Varidnaviria</taxon>
        <taxon>Bamfordvirae</taxon>
        <taxon>Nucleocytoviricota</taxon>
        <taxon>Pokkesviricetes</taxon>
        <taxon>Chitovirales</taxon>
        <taxon>Poxviridae</taxon>
        <taxon>Chordopoxvirinae</taxon>
        <taxon>Leporipoxvirus</taxon>
        <taxon>Leporipoxvirus shope</taxon>
    </lineage>
</organism>
<dbReference type="InterPro" id="IPR022819">
    <property type="entry name" value="Poxvirus_Bcl-2-like"/>
</dbReference>
<dbReference type="PIR" id="JQ1742">
    <property type="entry name" value="JQ1742"/>
</dbReference>
<dbReference type="Pfam" id="PF06227">
    <property type="entry name" value="Poxv_Bcl-2-like"/>
    <property type="match status" value="1"/>
</dbReference>